<protein>
    <submittedName>
        <fullName evidence="3">Protein SIEVE ELEMENT OCCLUSION B</fullName>
    </submittedName>
</protein>
<dbReference type="EMBL" id="QZWG01000010">
    <property type="protein sequence ID" value="RZB87946.1"/>
    <property type="molecule type" value="Genomic_DNA"/>
</dbReference>
<dbReference type="GO" id="GO:0010088">
    <property type="term" value="P:phloem development"/>
    <property type="evidence" value="ECO:0007669"/>
    <property type="project" value="InterPro"/>
</dbReference>
<evidence type="ECO:0000259" key="1">
    <source>
        <dbReference type="Pfam" id="PF14576"/>
    </source>
</evidence>
<organism evidence="3 4">
    <name type="scientific">Glycine soja</name>
    <name type="common">Wild soybean</name>
    <dbReference type="NCBI Taxonomy" id="3848"/>
    <lineage>
        <taxon>Eukaryota</taxon>
        <taxon>Viridiplantae</taxon>
        <taxon>Streptophyta</taxon>
        <taxon>Embryophyta</taxon>
        <taxon>Tracheophyta</taxon>
        <taxon>Spermatophyta</taxon>
        <taxon>Magnoliopsida</taxon>
        <taxon>eudicotyledons</taxon>
        <taxon>Gunneridae</taxon>
        <taxon>Pentapetalae</taxon>
        <taxon>rosids</taxon>
        <taxon>fabids</taxon>
        <taxon>Fabales</taxon>
        <taxon>Fabaceae</taxon>
        <taxon>Papilionoideae</taxon>
        <taxon>50 kb inversion clade</taxon>
        <taxon>NPAAA clade</taxon>
        <taxon>indigoferoid/millettioid clade</taxon>
        <taxon>Phaseoleae</taxon>
        <taxon>Glycine</taxon>
        <taxon>Glycine subgen. Soja</taxon>
    </lineage>
</organism>
<accession>A0A445IPE1</accession>
<dbReference type="PANTHER" id="PTHR33232:SF21">
    <property type="entry name" value="SIEVE ELEMENT OCCLUSION-RELATED"/>
    <property type="match status" value="1"/>
</dbReference>
<name>A0A445IPE1_GLYSO</name>
<dbReference type="PANTHER" id="PTHR33232">
    <property type="entry name" value="PROTEIN SIEVE ELEMENT OCCLUSION B-LIKE"/>
    <property type="match status" value="1"/>
</dbReference>
<dbReference type="AlphaFoldDB" id="A0A445IPE1"/>
<proteinExistence type="predicted"/>
<feature type="domain" description="Sieve element occlusion C-terminal" evidence="2">
    <location>
        <begin position="575"/>
        <end position="714"/>
    </location>
</feature>
<evidence type="ECO:0000313" key="3">
    <source>
        <dbReference type="EMBL" id="RZB87946.1"/>
    </source>
</evidence>
<keyword evidence="4" id="KW-1185">Reference proteome</keyword>
<dbReference type="InterPro" id="IPR039299">
    <property type="entry name" value="SEOA"/>
</dbReference>
<dbReference type="InterPro" id="IPR027942">
    <property type="entry name" value="SEO_N"/>
</dbReference>
<dbReference type="Pfam" id="PF14576">
    <property type="entry name" value="SEO_N"/>
    <property type="match status" value="1"/>
</dbReference>
<dbReference type="Pfam" id="PF14577">
    <property type="entry name" value="SEO_C"/>
    <property type="match status" value="1"/>
</dbReference>
<evidence type="ECO:0000313" key="4">
    <source>
        <dbReference type="Proteomes" id="UP000289340"/>
    </source>
</evidence>
<sequence>MSGGANDKGWKAEEERSRGEGRGSWVSSWVQLPYIYVDQTNQPHKASFAYRPKKLYLPLSRIITTIIMSLSNGADSTATSKQQKPQLPNPFDLTDSEILEKVYLTHLHDEDKCDVEVLLDIVSSIVLKTRLAEGKASQTIFQPEFRTMKLISCQMITTPHGERYVHQTTMCILQHLRSYSWEAKALVTLAAFALEYGNLLHLSDVETPENQLTNSLKQLNQVQARKNPGTTLVELVMEVLHGIQEWSRLSGLDYDIVEVPSLTDAQQEVPVVVYWMIASLVAATANLVALSEYKLADFLDRLSSAADKFKEHLKSSVVQKGYADENYKRRKAFSNPKDIVEFLKLLIQHNGSKVQIYDGSIKTKTDIEVFNQKYVLLFISSLDKIEDEISLLNTIHDRLQENPNEVVKNYKKGDFKILWIPIVDTWDDKQKHKFNILKNTIKWYAVEFFTELPGTDLIKEKFNYLGKPIAPVLTPLGDRMNEDAMDLIFQWGIDAFPFRKIDGIDLTLKWKWFWDATKKANLGIQQVTGDRYIFISGGADKKWIQDFAVAVEKTRGHAIILNTDTIIDHYQLGKDDPTDVRRFWIEIERKRLKKHKDAVDCEIQKVVKTLLCLKQDQQGWAILTKGSNVRILGHGEPMRQTLAEFDTWKDKVFQKEGFDVAFDEYYKTKLDELYARQQCAFVKNNADVLVTITCPNPTCGRVMEVTSVNYKCCHRDASNNGNI</sequence>
<comment type="caution">
    <text evidence="3">The sequence shown here is derived from an EMBL/GenBank/DDBJ whole genome shotgun (WGS) entry which is preliminary data.</text>
</comment>
<evidence type="ECO:0000259" key="2">
    <source>
        <dbReference type="Pfam" id="PF14577"/>
    </source>
</evidence>
<dbReference type="Proteomes" id="UP000289340">
    <property type="component" value="Chromosome 10"/>
</dbReference>
<dbReference type="InterPro" id="IPR027944">
    <property type="entry name" value="SEO_C"/>
</dbReference>
<feature type="domain" description="Sieve element occlusion N-terminal" evidence="1">
    <location>
        <begin position="94"/>
        <end position="332"/>
    </location>
</feature>
<reference evidence="3 4" key="1">
    <citation type="submission" date="2018-09" db="EMBL/GenBank/DDBJ databases">
        <title>A high-quality reference genome of wild soybean provides a powerful tool to mine soybean genomes.</title>
        <authorList>
            <person name="Xie M."/>
            <person name="Chung C.Y.L."/>
            <person name="Li M.-W."/>
            <person name="Wong F.-L."/>
            <person name="Chan T.-F."/>
            <person name="Lam H.-M."/>
        </authorList>
    </citation>
    <scope>NUCLEOTIDE SEQUENCE [LARGE SCALE GENOMIC DNA]</scope>
    <source>
        <strain evidence="4">cv. W05</strain>
        <tissue evidence="3">Hypocotyl of etiolated seedlings</tissue>
    </source>
</reference>
<gene>
    <name evidence="3" type="ORF">D0Y65_027455</name>
</gene>